<dbReference type="InterPro" id="IPR036388">
    <property type="entry name" value="WH-like_DNA-bd_sf"/>
</dbReference>
<dbReference type="RefSeq" id="WP_101642735.1">
    <property type="nucleotide sequence ID" value="NZ_PGUY01000038.1"/>
</dbReference>
<dbReference type="GO" id="GO:0006950">
    <property type="term" value="P:response to stress"/>
    <property type="evidence" value="ECO:0007669"/>
    <property type="project" value="TreeGrafter"/>
</dbReference>
<comment type="caution">
    <text evidence="3">The sequence shown here is derived from an EMBL/GenBank/DDBJ whole genome shotgun (WGS) entry which is preliminary data.</text>
</comment>
<evidence type="ECO:0000313" key="3">
    <source>
        <dbReference type="EMBL" id="PLT29580.1"/>
    </source>
</evidence>
<sequence>MSADGIETIELQMTILGRWNTSFAADKRWGSLERAAYLLLRQLQNHGPIGVKALAEELQADISTVSRQAAVLDKKGYAVKVPDTNDRRAYFYQITEFGRRELTQFQQKRLELISGLLSDWSDEERETFGNLLMKFNESLKGKM</sequence>
<dbReference type="GO" id="GO:0003677">
    <property type="term" value="F:DNA binding"/>
    <property type="evidence" value="ECO:0007669"/>
    <property type="project" value="UniProtKB-KW"/>
</dbReference>
<dbReference type="OrthoDB" id="2389730at2"/>
<dbReference type="InterPro" id="IPR000835">
    <property type="entry name" value="HTH_MarR-typ"/>
</dbReference>
<dbReference type="InterPro" id="IPR036390">
    <property type="entry name" value="WH_DNA-bd_sf"/>
</dbReference>
<dbReference type="Pfam" id="PF01047">
    <property type="entry name" value="MarR"/>
    <property type="match status" value="1"/>
</dbReference>
<evidence type="ECO:0000256" key="1">
    <source>
        <dbReference type="ARBA" id="ARBA00023125"/>
    </source>
</evidence>
<evidence type="ECO:0000313" key="4">
    <source>
        <dbReference type="Proteomes" id="UP000234748"/>
    </source>
</evidence>
<feature type="domain" description="HTH marR-type" evidence="2">
    <location>
        <begin position="1"/>
        <end position="137"/>
    </location>
</feature>
<proteinExistence type="predicted"/>
<dbReference type="SMART" id="SM00347">
    <property type="entry name" value="HTH_MARR"/>
    <property type="match status" value="1"/>
</dbReference>
<dbReference type="PROSITE" id="PS50995">
    <property type="entry name" value="HTH_MARR_2"/>
    <property type="match status" value="1"/>
</dbReference>
<evidence type="ECO:0000259" key="2">
    <source>
        <dbReference type="PROSITE" id="PS50995"/>
    </source>
</evidence>
<dbReference type="InterPro" id="IPR039422">
    <property type="entry name" value="MarR/SlyA-like"/>
</dbReference>
<dbReference type="EMBL" id="PGUY01000038">
    <property type="protein sequence ID" value="PLT29580.1"/>
    <property type="molecule type" value="Genomic_DNA"/>
</dbReference>
<reference evidence="3 4" key="1">
    <citation type="submission" date="2017-11" db="EMBL/GenBank/DDBJ databases">
        <title>Comparitive Functional Genomics of Dry Heat Resistant strains isolated from the Viking Spacecraft.</title>
        <authorList>
            <person name="Seuylemezian A."/>
            <person name="Cooper K."/>
            <person name="Vaishampayan P."/>
        </authorList>
    </citation>
    <scope>NUCLEOTIDE SEQUENCE [LARGE SCALE GENOMIC DNA]</scope>
    <source>
        <strain evidence="3 4">V1-29</strain>
    </source>
</reference>
<gene>
    <name evidence="3" type="ORF">CUU66_12750</name>
</gene>
<keyword evidence="1" id="KW-0238">DNA-binding</keyword>
<protein>
    <submittedName>
        <fullName evidence="3">MarR family transcriptional regulator</fullName>
    </submittedName>
</protein>
<keyword evidence="4" id="KW-1185">Reference proteome</keyword>
<dbReference type="Gene3D" id="1.10.10.10">
    <property type="entry name" value="Winged helix-like DNA-binding domain superfamily/Winged helix DNA-binding domain"/>
    <property type="match status" value="1"/>
</dbReference>
<dbReference type="Proteomes" id="UP000234748">
    <property type="component" value="Unassembled WGS sequence"/>
</dbReference>
<dbReference type="AlphaFoldDB" id="A0A2N5M5E6"/>
<dbReference type="PANTHER" id="PTHR33164">
    <property type="entry name" value="TRANSCRIPTIONAL REGULATOR, MARR FAMILY"/>
    <property type="match status" value="1"/>
</dbReference>
<dbReference type="SUPFAM" id="SSF46785">
    <property type="entry name" value="Winged helix' DNA-binding domain"/>
    <property type="match status" value="1"/>
</dbReference>
<accession>A0A2N5M5E6</accession>
<dbReference type="PRINTS" id="PR00598">
    <property type="entry name" value="HTHMARR"/>
</dbReference>
<organism evidence="3 4">
    <name type="scientific">Peribacillus deserti</name>
    <dbReference type="NCBI Taxonomy" id="673318"/>
    <lineage>
        <taxon>Bacteria</taxon>
        <taxon>Bacillati</taxon>
        <taxon>Bacillota</taxon>
        <taxon>Bacilli</taxon>
        <taxon>Bacillales</taxon>
        <taxon>Bacillaceae</taxon>
        <taxon>Peribacillus</taxon>
    </lineage>
</organism>
<dbReference type="PANTHER" id="PTHR33164:SF57">
    <property type="entry name" value="MARR-FAMILY TRANSCRIPTIONAL REGULATOR"/>
    <property type="match status" value="1"/>
</dbReference>
<name>A0A2N5M5E6_9BACI</name>
<dbReference type="GO" id="GO:0003700">
    <property type="term" value="F:DNA-binding transcription factor activity"/>
    <property type="evidence" value="ECO:0007669"/>
    <property type="project" value="InterPro"/>
</dbReference>